<sequence>MAGGSGREPAITFAPGKLKVAAAFLLTFLTIESPMMSVVGEGTIGGEHVSRDGGWGAGGRTMLAVGALCDACDGGEGAGERVELAAGALCGAGVN</sequence>
<reference evidence="1 2" key="1">
    <citation type="submission" date="2019-03" db="EMBL/GenBank/DDBJ databases">
        <title>First draft genome of Liparis tanakae, snailfish: a comprehensive survey of snailfish specific genes.</title>
        <authorList>
            <person name="Kim W."/>
            <person name="Song I."/>
            <person name="Jeong J.-H."/>
            <person name="Kim D."/>
            <person name="Kim S."/>
            <person name="Ryu S."/>
            <person name="Song J.Y."/>
            <person name="Lee S.K."/>
        </authorList>
    </citation>
    <scope>NUCLEOTIDE SEQUENCE [LARGE SCALE GENOMIC DNA]</scope>
    <source>
        <tissue evidence="1">Muscle</tissue>
    </source>
</reference>
<dbReference type="EMBL" id="SRLO01000923">
    <property type="protein sequence ID" value="TNN44115.1"/>
    <property type="molecule type" value="Genomic_DNA"/>
</dbReference>
<evidence type="ECO:0000313" key="2">
    <source>
        <dbReference type="Proteomes" id="UP000314294"/>
    </source>
</evidence>
<dbReference type="AlphaFoldDB" id="A0A4Z2FTD4"/>
<protein>
    <submittedName>
        <fullName evidence="1">Uncharacterized protein</fullName>
    </submittedName>
</protein>
<evidence type="ECO:0000313" key="1">
    <source>
        <dbReference type="EMBL" id="TNN44115.1"/>
    </source>
</evidence>
<keyword evidence="2" id="KW-1185">Reference proteome</keyword>
<proteinExistence type="predicted"/>
<comment type="caution">
    <text evidence="1">The sequence shown here is derived from an EMBL/GenBank/DDBJ whole genome shotgun (WGS) entry which is preliminary data.</text>
</comment>
<name>A0A4Z2FTD4_9TELE</name>
<accession>A0A4Z2FTD4</accession>
<gene>
    <name evidence="1" type="ORF">EYF80_045702</name>
</gene>
<organism evidence="1 2">
    <name type="scientific">Liparis tanakae</name>
    <name type="common">Tanaka's snailfish</name>
    <dbReference type="NCBI Taxonomy" id="230148"/>
    <lineage>
        <taxon>Eukaryota</taxon>
        <taxon>Metazoa</taxon>
        <taxon>Chordata</taxon>
        <taxon>Craniata</taxon>
        <taxon>Vertebrata</taxon>
        <taxon>Euteleostomi</taxon>
        <taxon>Actinopterygii</taxon>
        <taxon>Neopterygii</taxon>
        <taxon>Teleostei</taxon>
        <taxon>Neoteleostei</taxon>
        <taxon>Acanthomorphata</taxon>
        <taxon>Eupercaria</taxon>
        <taxon>Perciformes</taxon>
        <taxon>Cottioidei</taxon>
        <taxon>Cottales</taxon>
        <taxon>Liparidae</taxon>
        <taxon>Liparis</taxon>
    </lineage>
</organism>
<dbReference type="Proteomes" id="UP000314294">
    <property type="component" value="Unassembled WGS sequence"/>
</dbReference>